<dbReference type="SMART" id="SM00855">
    <property type="entry name" value="PGAM"/>
    <property type="match status" value="1"/>
</dbReference>
<sequence length="189" mass="22028">MATTIYFVRHAHSVYTPDELERPLSDKGFADRDQITEVLAGENIDVFLSSPYLRAVQTIEGAADYYGKKIQHIEDFKERTLTEAPAADFQTVISKAWEDWTFSWEGGESNLAAQDRGVQSLLKVLEEYKEKNVVIGTHGNLMVLIMNYFDQVYDFEFWKRLEMPDIYKMTFNGKQFIDCQRKMETRIKN</sequence>
<dbReference type="SUPFAM" id="SSF53254">
    <property type="entry name" value="Phosphoglycerate mutase-like"/>
    <property type="match status" value="1"/>
</dbReference>
<dbReference type="InterPro" id="IPR029033">
    <property type="entry name" value="His_PPase_superfam"/>
</dbReference>
<comment type="caution">
    <text evidence="1">The sequence shown here is derived from an EMBL/GenBank/DDBJ whole genome shotgun (WGS) entry which is preliminary data.</text>
</comment>
<name>A0A5D4MI26_9BACI</name>
<evidence type="ECO:0000313" key="2">
    <source>
        <dbReference type="Proteomes" id="UP000325182"/>
    </source>
</evidence>
<dbReference type="Proteomes" id="UP000325182">
    <property type="component" value="Unassembled WGS sequence"/>
</dbReference>
<dbReference type="PANTHER" id="PTHR48100">
    <property type="entry name" value="BROAD-SPECIFICITY PHOSPHATASE YOR283W-RELATED"/>
    <property type="match status" value="1"/>
</dbReference>
<evidence type="ECO:0000313" key="1">
    <source>
        <dbReference type="EMBL" id="TYS01403.1"/>
    </source>
</evidence>
<dbReference type="RefSeq" id="WP_148952741.1">
    <property type="nucleotide sequence ID" value="NZ_VTEG01000001.1"/>
</dbReference>
<dbReference type="PANTHER" id="PTHR48100:SF59">
    <property type="entry name" value="ADENOSYLCOBALAMIN_ALPHA-RIBAZOLE PHOSPHATASE"/>
    <property type="match status" value="1"/>
</dbReference>
<dbReference type="AlphaFoldDB" id="A0A5D4MI26"/>
<dbReference type="Pfam" id="PF00300">
    <property type="entry name" value="His_Phos_1"/>
    <property type="match status" value="1"/>
</dbReference>
<dbReference type="CDD" id="cd07067">
    <property type="entry name" value="HP_PGM_like"/>
    <property type="match status" value="1"/>
</dbReference>
<organism evidence="1 2">
    <name type="scientific">Rossellomorea vietnamensis</name>
    <dbReference type="NCBI Taxonomy" id="218284"/>
    <lineage>
        <taxon>Bacteria</taxon>
        <taxon>Bacillati</taxon>
        <taxon>Bacillota</taxon>
        <taxon>Bacilli</taxon>
        <taxon>Bacillales</taxon>
        <taxon>Bacillaceae</taxon>
        <taxon>Rossellomorea</taxon>
    </lineage>
</organism>
<reference evidence="1 2" key="1">
    <citation type="submission" date="2019-08" db="EMBL/GenBank/DDBJ databases">
        <title>Bacillus genomes from the desert of Cuatro Cienegas, Coahuila.</title>
        <authorList>
            <person name="Olmedo-Alvarez G."/>
        </authorList>
    </citation>
    <scope>NUCLEOTIDE SEQUENCE [LARGE SCALE GENOMIC DNA]</scope>
    <source>
        <strain evidence="1 2">CH128b_4D</strain>
    </source>
</reference>
<protein>
    <submittedName>
        <fullName evidence="1">Histidine phosphatase family protein</fullName>
    </submittedName>
</protein>
<dbReference type="GO" id="GO:0016791">
    <property type="term" value="F:phosphatase activity"/>
    <property type="evidence" value="ECO:0007669"/>
    <property type="project" value="TreeGrafter"/>
</dbReference>
<dbReference type="InterPro" id="IPR050275">
    <property type="entry name" value="PGM_Phosphatase"/>
</dbReference>
<dbReference type="GO" id="GO:0005737">
    <property type="term" value="C:cytoplasm"/>
    <property type="evidence" value="ECO:0007669"/>
    <property type="project" value="TreeGrafter"/>
</dbReference>
<dbReference type="EMBL" id="VTEG01000001">
    <property type="protein sequence ID" value="TYS01403.1"/>
    <property type="molecule type" value="Genomic_DNA"/>
</dbReference>
<gene>
    <name evidence="1" type="ORF">FZC84_01740</name>
</gene>
<accession>A0A5D4MI26</accession>
<dbReference type="InterPro" id="IPR013078">
    <property type="entry name" value="His_Pase_superF_clade-1"/>
</dbReference>
<proteinExistence type="predicted"/>
<dbReference type="Gene3D" id="3.40.50.1240">
    <property type="entry name" value="Phosphoglycerate mutase-like"/>
    <property type="match status" value="1"/>
</dbReference>